<dbReference type="Proteomes" id="UP000295134">
    <property type="component" value="Plasmid pArsFIN5"/>
</dbReference>
<keyword evidence="2" id="KW-0614">Plasmid</keyword>
<gene>
    <name evidence="2" type="ORF">ArsFIN_44910</name>
    <name evidence="3" type="ORF">ArsFIN_46280</name>
    <name evidence="4" type="ORF">ArsFIN_48190</name>
    <name evidence="5" type="ORF">QE258_26650</name>
    <name evidence="6" type="ORF">QE258_27020</name>
</gene>
<dbReference type="RefSeq" id="WP_280632627.1">
    <property type="nucleotide sequence ID" value="NZ_CP123533.1"/>
</dbReference>
<dbReference type="Proteomes" id="UP000295134">
    <property type="component" value="Plasmid pArsFIN3"/>
</dbReference>
<dbReference type="EMBL" id="CP038616">
    <property type="protein sequence ID" value="QBY46017.1"/>
    <property type="molecule type" value="Genomic_DNA"/>
</dbReference>
<dbReference type="EMBL" id="CP123534">
    <property type="protein sequence ID" value="WGM08959.1"/>
    <property type="molecule type" value="Genomic_DNA"/>
</dbReference>
<geneLocation type="plasmid" evidence="4">
    <name>pArsFIN5</name>
</geneLocation>
<geneLocation type="plasmid" evidence="3">
    <name>pArsFIN4</name>
</geneLocation>
<geneLocation type="plasmid" evidence="5 8">
    <name>paNv_CAN10</name>
</geneLocation>
<reference evidence="2 7" key="1">
    <citation type="submission" date="2019-03" db="EMBL/GenBank/DDBJ databases">
        <title>Long-read sequencing reveals hyperdense prophage content in a complex bacterial symbiont genome.</title>
        <authorList>
            <person name="Frost C.L."/>
            <person name="Siozios S."/>
            <person name="Nadal-Jimenez P."/>
            <person name="Brockhurst M.A."/>
            <person name="King K.C."/>
            <person name="Darby A.C."/>
            <person name="Hurst G.D.D."/>
        </authorList>
    </citation>
    <scope>NUCLEOTIDE SEQUENCE [LARGE SCALE GENOMIC DNA]</scope>
    <source>
        <strain evidence="2 7">FIN</strain>
        <plasmid evidence="2">pArsFIN3</plasmid>
        <plasmid evidence="7">parsfin3</plasmid>
        <plasmid evidence="3">pArsFIN4</plasmid>
        <plasmid evidence="7">parsfin4</plasmid>
        <plasmid evidence="7">parsfin5</plasmid>
        <plasmid evidence="4">pArsFIN5</plasmid>
    </source>
</reference>
<evidence type="ECO:0000313" key="8">
    <source>
        <dbReference type="Proteomes" id="UP001177592"/>
    </source>
</evidence>
<protein>
    <submittedName>
        <fullName evidence="5">DUF1073 domain-containing protein</fullName>
    </submittedName>
</protein>
<evidence type="ECO:0000313" key="4">
    <source>
        <dbReference type="EMBL" id="QBY46208.1"/>
    </source>
</evidence>
<geneLocation type="plasmid" evidence="6 8">
    <name>paNv_CAN11</name>
</geneLocation>
<evidence type="ECO:0000313" key="3">
    <source>
        <dbReference type="EMBL" id="QBY46017.1"/>
    </source>
</evidence>
<dbReference type="KEGG" id="ans:ArsFIN_44910"/>
<dbReference type="Proteomes" id="UP001177592">
    <property type="component" value="Plasmid paNv_CAN11"/>
</dbReference>
<proteinExistence type="predicted"/>
<dbReference type="Pfam" id="PF06381">
    <property type="entry name" value="Phage_portal_3"/>
    <property type="match status" value="1"/>
</dbReference>
<dbReference type="EMBL" id="CP038615">
    <property type="protein sequence ID" value="QBY45880.1"/>
    <property type="molecule type" value="Genomic_DNA"/>
</dbReference>
<geneLocation type="plasmid" evidence="7">
    <name>parsfin3</name>
</geneLocation>
<evidence type="ECO:0000313" key="7">
    <source>
        <dbReference type="Proteomes" id="UP000295134"/>
    </source>
</evidence>
<evidence type="ECO:0000313" key="6">
    <source>
        <dbReference type="EMBL" id="WGM08959.1"/>
    </source>
</evidence>
<geneLocation type="plasmid" evidence="7">
    <name>parsfin4</name>
</geneLocation>
<evidence type="ECO:0000313" key="2">
    <source>
        <dbReference type="EMBL" id="QBY45880.1"/>
    </source>
</evidence>
<geneLocation type="plasmid" evidence="2">
    <name>pArsFIN3</name>
</geneLocation>
<dbReference type="Proteomes" id="UP001177592">
    <property type="component" value="Plasmid paNv_CAN10"/>
</dbReference>
<organism evidence="2 7">
    <name type="scientific">Arsenophonus nasoniae</name>
    <name type="common">son-killer infecting Nasonia vitripennis</name>
    <dbReference type="NCBI Taxonomy" id="638"/>
    <lineage>
        <taxon>Bacteria</taxon>
        <taxon>Pseudomonadati</taxon>
        <taxon>Pseudomonadota</taxon>
        <taxon>Gammaproteobacteria</taxon>
        <taxon>Enterobacterales</taxon>
        <taxon>Morganellaceae</taxon>
        <taxon>Arsenophonus</taxon>
    </lineage>
</organism>
<feature type="domain" description="Anti-CBASS protein Acb1-like N-terminal" evidence="1">
    <location>
        <begin position="60"/>
        <end position="402"/>
    </location>
</feature>
<name>A0A4P7L471_9GAMM</name>
<dbReference type="AlphaFoldDB" id="A0A4P7L471"/>
<dbReference type="KEGG" id="ans:ArsFIN_48190"/>
<dbReference type="Proteomes" id="UP000295134">
    <property type="component" value="Plasmid pArsFIN4"/>
</dbReference>
<reference evidence="5" key="2">
    <citation type="submission" date="2023-04" db="EMBL/GenBank/DDBJ databases">
        <title>Genome dynamics across the evolutionary transition to endosymbiosis.</title>
        <authorList>
            <person name="Siozios S."/>
            <person name="Nadal-Jimenez P."/>
            <person name="Azagi T."/>
            <person name="Sprong H."/>
            <person name="Frost C.L."/>
            <person name="Parratt S.R."/>
            <person name="Taylor G."/>
            <person name="Brettell L."/>
            <person name="Lew K.C."/>
            <person name="Croft L."/>
            <person name="King K.C."/>
            <person name="Brockhurst M.A."/>
            <person name="Hypsa V."/>
            <person name="Novakova E."/>
            <person name="Darby A.C."/>
            <person name="Hurst G.D.D."/>
        </authorList>
    </citation>
    <scope>NUCLEOTIDE SEQUENCE</scope>
    <source>
        <strain evidence="5">ANv_CAN</strain>
        <plasmid evidence="5">paNv_CAN10</plasmid>
        <plasmid evidence="6">paNv_CAN11</plasmid>
    </source>
</reference>
<dbReference type="KEGG" id="ans:ArsFIN_46280"/>
<dbReference type="EMBL" id="CP123533">
    <property type="protein sequence ID" value="WGM08887.1"/>
    <property type="molecule type" value="Genomic_DNA"/>
</dbReference>
<evidence type="ECO:0000313" key="5">
    <source>
        <dbReference type="EMBL" id="WGM08887.1"/>
    </source>
</evidence>
<dbReference type="InterPro" id="IPR024459">
    <property type="entry name" value="Acb1-like_N"/>
</dbReference>
<dbReference type="EMBL" id="CP038617">
    <property type="protein sequence ID" value="QBY46208.1"/>
    <property type="molecule type" value="Genomic_DNA"/>
</dbReference>
<geneLocation type="plasmid" evidence="7">
    <name>parsfin5</name>
</geneLocation>
<evidence type="ECO:0000259" key="1">
    <source>
        <dbReference type="Pfam" id="PF06381"/>
    </source>
</evidence>
<keyword evidence="8" id="KW-1185">Reference proteome</keyword>
<sequence>MFLSLKRKKSPQKLADGGLDNLMREVNAIGASTTTLPSSFAALGITGAGYFETDKGLAWLYERVSIVRKYINKTSGDCIKHWRTVRFTGDDEARTEQLNDVFTGEEKRLNIKKHAELALKLASLYGGSLLIAVTDEENLEKPLNVNNEQLKGFLVVRQGEYRIRKIATNIFSPYFNKPLLFELESAEKILVHHSRCCLTVVNQITNSTVRANEKANDGKSDILAFISDLLGYLYVNDEVLGMLREMKSDIFLLKDLNTGITNGRGKEIIDWLQLVLQAKKRHNVLMLDADSQYEQKELSLANVSDIWTKAQDRLAIAMDRPKTILFGDGAAGFSTGQEDLQSYYDTIFEIQESRLRPIINFFDKFICAKHGISETEVAFEFVQIKTENKAESATNLNTVTTALMLLLEHGVIEPQDALNELNRRELVDVKNVPEVTMMANLLSEEDDREFTTQGKINGEGV</sequence>
<accession>A0A4P7L471</accession>